<dbReference type="PROSITE" id="PS51184">
    <property type="entry name" value="JMJC"/>
    <property type="match status" value="1"/>
</dbReference>
<feature type="domain" description="JmjC" evidence="6">
    <location>
        <begin position="98"/>
        <end position="227"/>
    </location>
</feature>
<evidence type="ECO:0000256" key="5">
    <source>
        <dbReference type="ARBA" id="ARBA00023004"/>
    </source>
</evidence>
<gene>
    <name evidence="7" type="ORF">C3L24_09700</name>
</gene>
<name>A0A657PMN7_9GAMM</name>
<evidence type="ECO:0000256" key="4">
    <source>
        <dbReference type="ARBA" id="ARBA00023002"/>
    </source>
</evidence>
<dbReference type="Pfam" id="PF20514">
    <property type="entry name" value="WHD_ROXA"/>
    <property type="match status" value="1"/>
</dbReference>
<keyword evidence="4" id="KW-0560">Oxidoreductase</keyword>
<protein>
    <submittedName>
        <fullName evidence="7">Cupin domain-containing protein</fullName>
    </submittedName>
</protein>
<evidence type="ECO:0000256" key="1">
    <source>
        <dbReference type="ARBA" id="ARBA00001954"/>
    </source>
</evidence>
<dbReference type="PANTHER" id="PTHR13096">
    <property type="entry name" value="MINA53 MYC INDUCED NUCLEAR ANTIGEN"/>
    <property type="match status" value="1"/>
</dbReference>
<dbReference type="SUPFAM" id="SSF51197">
    <property type="entry name" value="Clavaminate synthase-like"/>
    <property type="match status" value="1"/>
</dbReference>
<keyword evidence="3" id="KW-0223">Dioxygenase</keyword>
<reference evidence="7 8" key="1">
    <citation type="submission" date="2018-01" db="EMBL/GenBank/DDBJ databases">
        <title>Novel co-symbiosis in the lucinid bivalve Phacoides pectinatus.</title>
        <authorList>
            <person name="Lim S.J."/>
            <person name="Davis B.G."/>
            <person name="Gill D.E."/>
            <person name="Engel A.S."/>
            <person name="Anderson L.C."/>
            <person name="Campbell B.J."/>
        </authorList>
    </citation>
    <scope>NUCLEOTIDE SEQUENCE [LARGE SCALE GENOMIC DNA]</scope>
    <source>
        <strain evidence="7">N3_P5</strain>
    </source>
</reference>
<comment type="caution">
    <text evidence="7">The sequence shown here is derived from an EMBL/GenBank/DDBJ whole genome shotgun (WGS) entry which is preliminary data.</text>
</comment>
<dbReference type="AlphaFoldDB" id="A0A657PMN7"/>
<dbReference type="Gene3D" id="2.60.120.650">
    <property type="entry name" value="Cupin"/>
    <property type="match status" value="1"/>
</dbReference>
<keyword evidence="5" id="KW-0408">Iron</keyword>
<dbReference type="InterPro" id="IPR046799">
    <property type="entry name" value="ROXA-like_wH"/>
</dbReference>
<dbReference type="EMBL" id="PQCO01000234">
    <property type="protein sequence ID" value="PUE00095.1"/>
    <property type="molecule type" value="Genomic_DNA"/>
</dbReference>
<organism evidence="7 8">
    <name type="scientific">Candidatus Sedimenticola endophacoides</name>
    <dbReference type="NCBI Taxonomy" id="2548426"/>
    <lineage>
        <taxon>Bacteria</taxon>
        <taxon>Pseudomonadati</taxon>
        <taxon>Pseudomonadota</taxon>
        <taxon>Gammaproteobacteria</taxon>
        <taxon>Chromatiales</taxon>
        <taxon>Sedimenticolaceae</taxon>
        <taxon>Sedimenticola</taxon>
    </lineage>
</organism>
<dbReference type="SMART" id="SM00558">
    <property type="entry name" value="JmjC"/>
    <property type="match status" value="1"/>
</dbReference>
<evidence type="ECO:0000256" key="3">
    <source>
        <dbReference type="ARBA" id="ARBA00022964"/>
    </source>
</evidence>
<dbReference type="InterPro" id="IPR003347">
    <property type="entry name" value="JmjC_dom"/>
</dbReference>
<sequence length="390" mass="44433">MKLILPDPLTPQRFLDEYWQKRPLLMRGALLGYTAPVQPEELAGLACEAEIESRLVLEKDGNHPWQARQGPFDAEDFASLPPSHWTLLVQDLDKHLPEAADLLEPFRFIPDWRLDDIMISYAADQGSVGPHIDDYDVFLIQARGVRRWMIHTREVSEDDYIPDLDLRILPTFEAEHDWLLEPGDVLYLPPNVAHWGIAQGDGCMTCSVGFRAPTLQEMVAAWSDELIRELIPAGRYRDPPLSLQRDNGEIRPDALAHVRSLLDQVMEIPAERRDRWFGRFITEPKGHLLVVPCDQPLAPGQFASRFEQAGELERNGWSRLAFIRGGEGYDYLYASGDEYPIPHSLAGFAEWISAQRRLPFSEALPWLRNPEGAELMARLHNDGHLQLPDA</sequence>
<dbReference type="Proteomes" id="UP000250928">
    <property type="component" value="Unassembled WGS sequence"/>
</dbReference>
<dbReference type="GO" id="GO:0046872">
    <property type="term" value="F:metal ion binding"/>
    <property type="evidence" value="ECO:0007669"/>
    <property type="project" value="UniProtKB-KW"/>
</dbReference>
<dbReference type="Gene3D" id="3.40.366.30">
    <property type="entry name" value="50S ribosomal protein L16 arginine hydroxylase, Chain A, Domain 2"/>
    <property type="match status" value="1"/>
</dbReference>
<evidence type="ECO:0000259" key="6">
    <source>
        <dbReference type="PROSITE" id="PS51184"/>
    </source>
</evidence>
<evidence type="ECO:0000313" key="7">
    <source>
        <dbReference type="EMBL" id="PUE00095.1"/>
    </source>
</evidence>
<evidence type="ECO:0000256" key="2">
    <source>
        <dbReference type="ARBA" id="ARBA00022723"/>
    </source>
</evidence>
<dbReference type="InterPro" id="IPR039994">
    <property type="entry name" value="NO66-like"/>
</dbReference>
<dbReference type="PANTHER" id="PTHR13096:SF8">
    <property type="entry name" value="RIBOSOMAL OXYGENASE 1"/>
    <property type="match status" value="1"/>
</dbReference>
<dbReference type="GO" id="GO:0016706">
    <property type="term" value="F:2-oxoglutarate-dependent dioxygenase activity"/>
    <property type="evidence" value="ECO:0007669"/>
    <property type="project" value="TreeGrafter"/>
</dbReference>
<keyword evidence="2" id="KW-0479">Metal-binding</keyword>
<evidence type="ECO:0000313" key="8">
    <source>
        <dbReference type="Proteomes" id="UP000250928"/>
    </source>
</evidence>
<proteinExistence type="predicted"/>
<comment type="cofactor">
    <cofactor evidence="1">
        <name>Fe(2+)</name>
        <dbReference type="ChEBI" id="CHEBI:29033"/>
    </cofactor>
</comment>
<dbReference type="Pfam" id="PF08007">
    <property type="entry name" value="JmjC_2"/>
    <property type="match status" value="1"/>
</dbReference>
<accession>A0A657PMN7</accession>